<name>A0ABU0ESL8_9PSEU</name>
<dbReference type="RefSeq" id="WP_306990928.1">
    <property type="nucleotide sequence ID" value="NZ_JAUSUT010000001.1"/>
</dbReference>
<accession>A0ABU0ESL8</accession>
<protein>
    <submittedName>
        <fullName evidence="1">Uncharacterized protein</fullName>
    </submittedName>
</protein>
<comment type="caution">
    <text evidence="1">The sequence shown here is derived from an EMBL/GenBank/DDBJ whole genome shotgun (WGS) entry which is preliminary data.</text>
</comment>
<dbReference type="Proteomes" id="UP001229651">
    <property type="component" value="Unassembled WGS sequence"/>
</dbReference>
<dbReference type="EMBL" id="JAUSUT010000001">
    <property type="protein sequence ID" value="MDQ0378287.1"/>
    <property type="molecule type" value="Genomic_DNA"/>
</dbReference>
<gene>
    <name evidence="1" type="ORF">FB470_002281</name>
</gene>
<evidence type="ECO:0000313" key="1">
    <source>
        <dbReference type="EMBL" id="MDQ0378287.1"/>
    </source>
</evidence>
<sequence length="202" mass="22256">MFFDPATRELLRTRPNPLTYEQARTLRGARPAGHHPGPAPVTVQRRASNSGVIMVAGQKLALGRTTTQTVRHWKANATGNLRHHEHRSVRMAGEGTTMTVHATYGSSHTAHELAQLLANRLGLDFVEHDSYYRGSYLAADIPTGRIEIQPNAIPGDDGHHEPFDEDYPTTPTLLLVTAEEPDTTTACLNSIDGLHQLTREAR</sequence>
<reference evidence="1 2" key="1">
    <citation type="submission" date="2023-07" db="EMBL/GenBank/DDBJ databases">
        <title>Sequencing the genomes of 1000 actinobacteria strains.</title>
        <authorList>
            <person name="Klenk H.-P."/>
        </authorList>
    </citation>
    <scope>NUCLEOTIDE SEQUENCE [LARGE SCALE GENOMIC DNA]</scope>
    <source>
        <strain evidence="1 2">DSM 45805</strain>
    </source>
</reference>
<organism evidence="1 2">
    <name type="scientific">Amycolatopsis thermophila</name>
    <dbReference type="NCBI Taxonomy" id="206084"/>
    <lineage>
        <taxon>Bacteria</taxon>
        <taxon>Bacillati</taxon>
        <taxon>Actinomycetota</taxon>
        <taxon>Actinomycetes</taxon>
        <taxon>Pseudonocardiales</taxon>
        <taxon>Pseudonocardiaceae</taxon>
        <taxon>Amycolatopsis</taxon>
    </lineage>
</organism>
<evidence type="ECO:0000313" key="2">
    <source>
        <dbReference type="Proteomes" id="UP001229651"/>
    </source>
</evidence>
<keyword evidence="2" id="KW-1185">Reference proteome</keyword>
<proteinExistence type="predicted"/>